<feature type="transmembrane region" description="Helical" evidence="8">
    <location>
        <begin position="349"/>
        <end position="368"/>
    </location>
</feature>
<dbReference type="Pfam" id="PF02447">
    <property type="entry name" value="GntP_permease"/>
    <property type="match status" value="1"/>
</dbReference>
<dbReference type="RefSeq" id="WP_138833599.1">
    <property type="nucleotide sequence ID" value="NZ_VCNI01000001.1"/>
</dbReference>
<feature type="transmembrane region" description="Helical" evidence="8">
    <location>
        <begin position="58"/>
        <end position="76"/>
    </location>
</feature>
<dbReference type="InterPro" id="IPR003474">
    <property type="entry name" value="Glcn_transporter"/>
</dbReference>
<evidence type="ECO:0000256" key="1">
    <source>
        <dbReference type="ARBA" id="ARBA00004651"/>
    </source>
</evidence>
<keyword evidence="4 8" id="KW-0812">Transmembrane</keyword>
<keyword evidence="2" id="KW-0813">Transport</keyword>
<protein>
    <submittedName>
        <fullName evidence="9">Gluconate transporter</fullName>
    </submittedName>
</protein>
<dbReference type="NCBIfam" id="TIGR00791">
    <property type="entry name" value="gntP"/>
    <property type="match status" value="1"/>
</dbReference>
<accession>A0ABY2WP70</accession>
<evidence type="ECO:0000313" key="9">
    <source>
        <dbReference type="EMBL" id="TMU56788.1"/>
    </source>
</evidence>
<keyword evidence="3" id="KW-1003">Cell membrane</keyword>
<evidence type="ECO:0000313" key="10">
    <source>
        <dbReference type="Proteomes" id="UP000751614"/>
    </source>
</evidence>
<dbReference type="EMBL" id="VCNI01000001">
    <property type="protein sequence ID" value="TMU56788.1"/>
    <property type="molecule type" value="Genomic_DNA"/>
</dbReference>
<evidence type="ECO:0000256" key="6">
    <source>
        <dbReference type="ARBA" id="ARBA00023136"/>
    </source>
</evidence>
<keyword evidence="10" id="KW-1185">Reference proteome</keyword>
<feature type="transmembrane region" description="Helical" evidence="8">
    <location>
        <begin position="254"/>
        <end position="279"/>
    </location>
</feature>
<feature type="transmembrane region" description="Helical" evidence="8">
    <location>
        <begin position="412"/>
        <end position="433"/>
    </location>
</feature>
<feature type="transmembrane region" description="Helical" evidence="8">
    <location>
        <begin position="223"/>
        <end position="242"/>
    </location>
</feature>
<feature type="transmembrane region" description="Helical" evidence="8">
    <location>
        <begin position="175"/>
        <end position="194"/>
    </location>
</feature>
<comment type="similarity">
    <text evidence="7">Belongs to the GntP permease family.</text>
</comment>
<comment type="subcellular location">
    <subcellularLocation>
        <location evidence="1">Cell membrane</location>
        <topology evidence="1">Multi-pass membrane protein</topology>
    </subcellularLocation>
</comment>
<dbReference type="PANTHER" id="PTHR30354">
    <property type="entry name" value="GNT FAMILY GLUCONATE TRANSPORTER"/>
    <property type="match status" value="1"/>
</dbReference>
<name>A0ABY2WP70_9FLAO</name>
<evidence type="ECO:0000256" key="5">
    <source>
        <dbReference type="ARBA" id="ARBA00022989"/>
    </source>
</evidence>
<dbReference type="Proteomes" id="UP000751614">
    <property type="component" value="Unassembled WGS sequence"/>
</dbReference>
<comment type="caution">
    <text evidence="9">The sequence shown here is derived from an EMBL/GenBank/DDBJ whole genome shotgun (WGS) entry which is preliminary data.</text>
</comment>
<reference evidence="9 10" key="1">
    <citation type="submission" date="2019-05" db="EMBL/GenBank/DDBJ databases">
        <title>Flagellimonas sp. AsT0115, sp. nov., isolated from a marine red algae, Asparagopsis taxiformis.</title>
        <authorList>
            <person name="Kim J."/>
            <person name="Jeong S.E."/>
            <person name="Jeon C.O."/>
        </authorList>
    </citation>
    <scope>NUCLEOTIDE SEQUENCE [LARGE SCALE GENOMIC DNA]</scope>
    <source>
        <strain evidence="9 10">AsT0115</strain>
    </source>
</reference>
<proteinExistence type="inferred from homology"/>
<feature type="transmembrane region" description="Helical" evidence="8">
    <location>
        <begin position="323"/>
        <end position="343"/>
    </location>
</feature>
<evidence type="ECO:0000256" key="8">
    <source>
        <dbReference type="SAM" id="Phobius"/>
    </source>
</evidence>
<feature type="transmembrane region" description="Helical" evidence="8">
    <location>
        <begin position="291"/>
        <end position="311"/>
    </location>
</feature>
<evidence type="ECO:0000256" key="7">
    <source>
        <dbReference type="ARBA" id="ARBA00049663"/>
    </source>
</evidence>
<feature type="transmembrane region" description="Helical" evidence="8">
    <location>
        <begin position="375"/>
        <end position="392"/>
    </location>
</feature>
<dbReference type="PIRSF" id="PIRSF002746">
    <property type="entry name" value="Gluconate_transporter"/>
    <property type="match status" value="1"/>
</dbReference>
<evidence type="ECO:0000256" key="4">
    <source>
        <dbReference type="ARBA" id="ARBA00022692"/>
    </source>
</evidence>
<evidence type="ECO:0000256" key="3">
    <source>
        <dbReference type="ARBA" id="ARBA00022475"/>
    </source>
</evidence>
<evidence type="ECO:0000256" key="2">
    <source>
        <dbReference type="ARBA" id="ARBA00022448"/>
    </source>
</evidence>
<keyword evidence="6 8" id="KW-0472">Membrane</keyword>
<sequence>MPIIIAVLGILILFVLIARVKLNAFLAFIIVCLFVGIFQGMQLPDIVSSVQRGIGNTLGFLVLILGLGAMLGKLVADSGAAQRITTRLVDVFGIKNVQWAMVVTGFIVGIPMFYSVGFVILIPLVFTIAISTGLPLLYVGLPMLTSLSVTHGYLPPHPAPTAIAAMFSADIGKTLMYGIIIAIPAILVAGPLFARTIKNVEAKPLKEFYNPVLIPEEKLPSTAISILTALLPIILIGLAIAAENLLPEGILRDIMMFLGNPVIALLVSVLMAIYTLGIARGKDMKTVMQSISTSVSTITMILLIIAGAGALKEVLIDSKVSEYIASSLEGSAVSPLVLAWLIATAIRVSVGSATVAGLTAAGIVLPLASSANVSAELMVLAIGSGSLMLSHVNDTGFWMFKEYFNLSVKETLSTWTVMETLVGIMGLLGVLAMNMII</sequence>
<dbReference type="PANTHER" id="PTHR30354:SF22">
    <property type="entry name" value="HIGH-AFFINITY GLUCONATE TRANSPORTER"/>
    <property type="match status" value="1"/>
</dbReference>
<keyword evidence="5 8" id="KW-1133">Transmembrane helix</keyword>
<gene>
    <name evidence="9" type="ORF">FGG15_04385</name>
</gene>
<organism evidence="9 10">
    <name type="scientific">Flagellimonas algicola</name>
    <dbReference type="NCBI Taxonomy" id="2583815"/>
    <lineage>
        <taxon>Bacteria</taxon>
        <taxon>Pseudomonadati</taxon>
        <taxon>Bacteroidota</taxon>
        <taxon>Flavobacteriia</taxon>
        <taxon>Flavobacteriales</taxon>
        <taxon>Flavobacteriaceae</taxon>
        <taxon>Flagellimonas</taxon>
    </lineage>
</organism>
<feature type="transmembrane region" description="Helical" evidence="8">
    <location>
        <begin position="7"/>
        <end position="38"/>
    </location>
</feature>
<feature type="transmembrane region" description="Helical" evidence="8">
    <location>
        <begin position="97"/>
        <end position="130"/>
    </location>
</feature>